<evidence type="ECO:0000313" key="2">
    <source>
        <dbReference type="Proteomes" id="UP000824120"/>
    </source>
</evidence>
<dbReference type="PANTHER" id="PTHR46238">
    <property type="entry name" value="REVERSE TRANSCRIPTASE DOMAIN-CONTAINING PROTEIN"/>
    <property type="match status" value="1"/>
</dbReference>
<proteinExistence type="predicted"/>
<evidence type="ECO:0000313" key="1">
    <source>
        <dbReference type="EMBL" id="KAG5579910.1"/>
    </source>
</evidence>
<comment type="caution">
    <text evidence="1">The sequence shown here is derived from an EMBL/GenBank/DDBJ whole genome shotgun (WGS) entry which is preliminary data.</text>
</comment>
<dbReference type="Proteomes" id="UP000824120">
    <property type="component" value="Chromosome 10"/>
</dbReference>
<dbReference type="AlphaFoldDB" id="A0A9J5WY69"/>
<sequence length="250" mass="29068">MPEEWRWSTMIPLYKNKGDIQNCNNYRSIKLLSHYDGLGEGEEGCGCFRELVRIHGGTLNYRSRSSCKETSEQYRERKNLHKVFIDLEKPYNKVQRVNATLEVWRQTPKSKGFKLSKTKTEYLDCKFSDVTHKIGVEVRHDTQVIHKRGSFKYLESVMQRNGKIDEDVAHRIGVGAECWPIKNFHVQKMKVIEMRILQWLCGNTGKDRIRNENIQGQSGNGFGGGQVEESKIDVFRTCEKEIYECPNAEV</sequence>
<keyword evidence="2" id="KW-1185">Reference proteome</keyword>
<organism evidence="1 2">
    <name type="scientific">Solanum commersonii</name>
    <name type="common">Commerson's wild potato</name>
    <name type="synonym">Commerson's nightshade</name>
    <dbReference type="NCBI Taxonomy" id="4109"/>
    <lineage>
        <taxon>Eukaryota</taxon>
        <taxon>Viridiplantae</taxon>
        <taxon>Streptophyta</taxon>
        <taxon>Embryophyta</taxon>
        <taxon>Tracheophyta</taxon>
        <taxon>Spermatophyta</taxon>
        <taxon>Magnoliopsida</taxon>
        <taxon>eudicotyledons</taxon>
        <taxon>Gunneridae</taxon>
        <taxon>Pentapetalae</taxon>
        <taxon>asterids</taxon>
        <taxon>lamiids</taxon>
        <taxon>Solanales</taxon>
        <taxon>Solanaceae</taxon>
        <taxon>Solanoideae</taxon>
        <taxon>Solaneae</taxon>
        <taxon>Solanum</taxon>
    </lineage>
</organism>
<dbReference type="PANTHER" id="PTHR46238:SF8">
    <property type="entry name" value="ENDONUCLEASE_EXONUCLEASE_PHOSPHATASE DOMAIN-CONTAINING PROTEIN"/>
    <property type="match status" value="1"/>
</dbReference>
<dbReference type="EMBL" id="JACXVP010000010">
    <property type="protein sequence ID" value="KAG5579910.1"/>
    <property type="molecule type" value="Genomic_DNA"/>
</dbReference>
<reference evidence="1 2" key="1">
    <citation type="submission" date="2020-09" db="EMBL/GenBank/DDBJ databases">
        <title>De no assembly of potato wild relative species, Solanum commersonii.</title>
        <authorList>
            <person name="Cho K."/>
        </authorList>
    </citation>
    <scope>NUCLEOTIDE SEQUENCE [LARGE SCALE GENOMIC DNA]</scope>
    <source>
        <strain evidence="1">LZ3.2</strain>
        <tissue evidence="1">Leaf</tissue>
    </source>
</reference>
<protein>
    <submittedName>
        <fullName evidence="1">Uncharacterized protein</fullName>
    </submittedName>
</protein>
<name>A0A9J5WY69_SOLCO</name>
<gene>
    <name evidence="1" type="ORF">H5410_050537</name>
</gene>
<accession>A0A9J5WY69</accession>
<dbReference type="OrthoDB" id="768353at2759"/>